<gene>
    <name evidence="2" type="ORF">GKZ89_18390</name>
</gene>
<name>A0A7X2S823_9BACI</name>
<dbReference type="EMBL" id="WMIB01000027">
    <property type="protein sequence ID" value="MTH55367.1"/>
    <property type="molecule type" value="Genomic_DNA"/>
</dbReference>
<dbReference type="AlphaFoldDB" id="A0A7X2S823"/>
<reference evidence="2 3" key="1">
    <citation type="journal article" date="2017" name="Int. J. Syst. Evol. Microbiol.">
        <title>Bacillus mangrovi sp. nov., isolated from a sediment sample from a mangrove forest.</title>
        <authorList>
            <person name="Gupta V."/>
            <person name="Singh P.K."/>
            <person name="Korpole S."/>
            <person name="Tanuku N.R.S."/>
            <person name="Pinnaka A.K."/>
        </authorList>
    </citation>
    <scope>NUCLEOTIDE SEQUENCE [LARGE SCALE GENOMIC DNA]</scope>
    <source>
        <strain evidence="2 3">KCTC 33872</strain>
    </source>
</reference>
<dbReference type="Proteomes" id="UP000434639">
    <property type="component" value="Unassembled WGS sequence"/>
</dbReference>
<keyword evidence="3" id="KW-1185">Reference proteome</keyword>
<comment type="caution">
    <text evidence="2">The sequence shown here is derived from an EMBL/GenBank/DDBJ whole genome shotgun (WGS) entry which is preliminary data.</text>
</comment>
<evidence type="ECO:0000256" key="1">
    <source>
        <dbReference type="SAM" id="Phobius"/>
    </source>
</evidence>
<feature type="transmembrane region" description="Helical" evidence="1">
    <location>
        <begin position="6"/>
        <end position="24"/>
    </location>
</feature>
<keyword evidence="1" id="KW-0812">Transmembrane</keyword>
<sequence>MKNKLLYSVTFFIVILGVFLFYLYNFKAIPQMKTNNLQNAIILNLQTKEKINLSKKETRYLAERLGDNIPRNNETSYWKDFENSNRKEPKYKISFYDGEKAQYIYNVSLDNPRYASIESGTVYFWQSKEYPLTDFEFEKLID</sequence>
<proteinExistence type="predicted"/>
<keyword evidence="1" id="KW-0472">Membrane</keyword>
<organism evidence="2 3">
    <name type="scientific">Metabacillus mangrovi</name>
    <dbReference type="NCBI Taxonomy" id="1491830"/>
    <lineage>
        <taxon>Bacteria</taxon>
        <taxon>Bacillati</taxon>
        <taxon>Bacillota</taxon>
        <taxon>Bacilli</taxon>
        <taxon>Bacillales</taxon>
        <taxon>Bacillaceae</taxon>
        <taxon>Metabacillus</taxon>
    </lineage>
</organism>
<dbReference type="RefSeq" id="WP_155113864.1">
    <property type="nucleotide sequence ID" value="NZ_WMIB01000027.1"/>
</dbReference>
<protein>
    <submittedName>
        <fullName evidence="2">Uncharacterized protein</fullName>
    </submittedName>
</protein>
<keyword evidence="1" id="KW-1133">Transmembrane helix</keyword>
<accession>A0A7X2S823</accession>
<evidence type="ECO:0000313" key="3">
    <source>
        <dbReference type="Proteomes" id="UP000434639"/>
    </source>
</evidence>
<evidence type="ECO:0000313" key="2">
    <source>
        <dbReference type="EMBL" id="MTH55367.1"/>
    </source>
</evidence>